<dbReference type="InterPro" id="IPR024747">
    <property type="entry name" value="Pyridox_Oxase-rel"/>
</dbReference>
<evidence type="ECO:0008006" key="3">
    <source>
        <dbReference type="Google" id="ProtNLM"/>
    </source>
</evidence>
<evidence type="ECO:0000313" key="2">
    <source>
        <dbReference type="Proteomes" id="UP000184420"/>
    </source>
</evidence>
<dbReference type="EMBL" id="FRBL01000011">
    <property type="protein sequence ID" value="SHM81270.1"/>
    <property type="molecule type" value="Genomic_DNA"/>
</dbReference>
<dbReference type="STRING" id="1419482.SAMN05444266_111124"/>
<dbReference type="RefSeq" id="WP_073086759.1">
    <property type="nucleotide sequence ID" value="NZ_FRBL01000011.1"/>
</dbReference>
<name>A0A1M7LU54_9BACT</name>
<dbReference type="OrthoDB" id="9794935at2"/>
<dbReference type="InterPro" id="IPR012349">
    <property type="entry name" value="Split_barrel_FMN-bd"/>
</dbReference>
<dbReference type="Proteomes" id="UP000184420">
    <property type="component" value="Unassembled WGS sequence"/>
</dbReference>
<dbReference type="SUPFAM" id="SSF50475">
    <property type="entry name" value="FMN-binding split barrel"/>
    <property type="match status" value="1"/>
</dbReference>
<dbReference type="Pfam" id="PF12900">
    <property type="entry name" value="Pyridox_ox_2"/>
    <property type="match status" value="1"/>
</dbReference>
<dbReference type="Gene3D" id="2.30.110.10">
    <property type="entry name" value="Electron Transport, Fmn-binding Protein, Chain A"/>
    <property type="match status" value="1"/>
</dbReference>
<evidence type="ECO:0000313" key="1">
    <source>
        <dbReference type="EMBL" id="SHM81270.1"/>
    </source>
</evidence>
<reference evidence="1 2" key="1">
    <citation type="submission" date="2016-11" db="EMBL/GenBank/DDBJ databases">
        <authorList>
            <person name="Jaros S."/>
            <person name="Januszkiewicz K."/>
            <person name="Wedrychowicz H."/>
        </authorList>
    </citation>
    <scope>NUCLEOTIDE SEQUENCE [LARGE SCALE GENOMIC DNA]</scope>
    <source>
        <strain evidence="1 2">DSM 27406</strain>
    </source>
</reference>
<gene>
    <name evidence="1" type="ORF">SAMN05444266_111124</name>
</gene>
<protein>
    <recommendedName>
        <fullName evidence="3">Pyridoxamine 5'-phosphate oxidase</fullName>
    </recommendedName>
</protein>
<dbReference type="AlphaFoldDB" id="A0A1M7LU54"/>
<dbReference type="PANTHER" id="PTHR34071">
    <property type="entry name" value="5-NITROIMIDAZOLE ANTIBIOTICS RESISTANCE PROTEIN, NIMA-FAMILY-RELATED PROTEIN-RELATED"/>
    <property type="match status" value="1"/>
</dbReference>
<keyword evidence="2" id="KW-1185">Reference proteome</keyword>
<proteinExistence type="predicted"/>
<sequence length="153" mass="17502">MIGTLTPEEIDEILTKHATGRIGCTDGLQPYIVPVSYAYNGTYLVGHSRPGLKIDIMRKNPNVCFQTDEIDDLENWRSVLVRGEFEEVSEQREKYYLMKFLVGHLQQYHAAETGGFKELLMNSERHPPAVRPIVFKIIVTEKTGRFGHGWASY</sequence>
<organism evidence="1 2">
    <name type="scientific">Chitinophaga jiangningensis</name>
    <dbReference type="NCBI Taxonomy" id="1419482"/>
    <lineage>
        <taxon>Bacteria</taxon>
        <taxon>Pseudomonadati</taxon>
        <taxon>Bacteroidota</taxon>
        <taxon>Chitinophagia</taxon>
        <taxon>Chitinophagales</taxon>
        <taxon>Chitinophagaceae</taxon>
        <taxon>Chitinophaga</taxon>
    </lineage>
</organism>
<dbReference type="PANTHER" id="PTHR34071:SF2">
    <property type="entry name" value="FLAVIN-NUCLEOTIDE-BINDING PROTEIN"/>
    <property type="match status" value="1"/>
</dbReference>
<accession>A0A1M7LU54</accession>